<dbReference type="EnsemblPlants" id="TuG1812G0400001698.01.T03">
    <property type="protein sequence ID" value="TuG1812G0400001698.01.T03"/>
    <property type="gene ID" value="TuG1812G0400001698.01"/>
</dbReference>
<reference evidence="3" key="2">
    <citation type="submission" date="2018-03" db="EMBL/GenBank/DDBJ databases">
        <title>The Triticum urartu genome reveals the dynamic nature of wheat genome evolution.</title>
        <authorList>
            <person name="Ling H."/>
            <person name="Ma B."/>
            <person name="Shi X."/>
            <person name="Liu H."/>
            <person name="Dong L."/>
            <person name="Sun H."/>
            <person name="Cao Y."/>
            <person name="Gao Q."/>
            <person name="Zheng S."/>
            <person name="Li Y."/>
            <person name="Yu Y."/>
            <person name="Du H."/>
            <person name="Qi M."/>
            <person name="Li Y."/>
            <person name="Yu H."/>
            <person name="Cui Y."/>
            <person name="Wang N."/>
            <person name="Chen C."/>
            <person name="Wu H."/>
            <person name="Zhao Y."/>
            <person name="Zhang J."/>
            <person name="Li Y."/>
            <person name="Zhou W."/>
            <person name="Zhang B."/>
            <person name="Hu W."/>
            <person name="Eijk M."/>
            <person name="Tang J."/>
            <person name="Witsenboer H."/>
            <person name="Zhao S."/>
            <person name="Li Z."/>
            <person name="Zhang A."/>
            <person name="Wang D."/>
            <person name="Liang C."/>
        </authorList>
    </citation>
    <scope>NUCLEOTIDE SEQUENCE [LARGE SCALE GENOMIC DNA]</scope>
    <source>
        <strain evidence="3">cv. G1812</strain>
    </source>
</reference>
<sequence>MSSARSWRRTRRRSTRSSSPPRMPTRASTCRSGTSGGNSSPGSLGALVSVNPSVFLALSRSLLCQLQRVQVDNTAY</sequence>
<evidence type="ECO:0000313" key="4">
    <source>
        <dbReference type="Proteomes" id="UP000015106"/>
    </source>
</evidence>
<organism evidence="3 4">
    <name type="scientific">Triticum urartu</name>
    <name type="common">Red wild einkorn</name>
    <name type="synonym">Crithodium urartu</name>
    <dbReference type="NCBI Taxonomy" id="4572"/>
    <lineage>
        <taxon>Eukaryota</taxon>
        <taxon>Viridiplantae</taxon>
        <taxon>Streptophyta</taxon>
        <taxon>Embryophyta</taxon>
        <taxon>Tracheophyta</taxon>
        <taxon>Spermatophyta</taxon>
        <taxon>Magnoliopsida</taxon>
        <taxon>Liliopsida</taxon>
        <taxon>Poales</taxon>
        <taxon>Poaceae</taxon>
        <taxon>BOP clade</taxon>
        <taxon>Pooideae</taxon>
        <taxon>Triticodae</taxon>
        <taxon>Triticeae</taxon>
        <taxon>Triticinae</taxon>
        <taxon>Triticum</taxon>
    </lineage>
</organism>
<evidence type="ECO:0000256" key="1">
    <source>
        <dbReference type="SAM" id="MobiDB-lite"/>
    </source>
</evidence>
<keyword evidence="4" id="KW-1185">Reference proteome</keyword>
<gene>
    <name evidence="3" type="primary">LOC125551433</name>
    <name evidence="2" type="synonym">LOC125551432</name>
</gene>
<dbReference type="EnsemblPlants" id="TuG1812G0400001699.01.T04">
    <property type="protein sequence ID" value="TuG1812G0400001699.01.T04"/>
    <property type="gene ID" value="TuG1812G0400001699.01"/>
</dbReference>
<feature type="compositionally biased region" description="Basic residues" evidence="1">
    <location>
        <begin position="1"/>
        <end position="15"/>
    </location>
</feature>
<dbReference type="Gramene" id="TuG1812G0400001698.01.T03">
    <property type="protein sequence ID" value="TuG1812G0400001698.01.T03"/>
    <property type="gene ID" value="TuG1812G0400001698.01"/>
</dbReference>
<feature type="region of interest" description="Disordered" evidence="1">
    <location>
        <begin position="1"/>
        <end position="44"/>
    </location>
</feature>
<evidence type="ECO:0000313" key="2">
    <source>
        <dbReference type="EnsemblPlants" id="TuG1812G0400001698.01.T03"/>
    </source>
</evidence>
<reference evidence="4" key="1">
    <citation type="journal article" date="2013" name="Nature">
        <title>Draft genome of the wheat A-genome progenitor Triticum urartu.</title>
        <authorList>
            <person name="Ling H.Q."/>
            <person name="Zhao S."/>
            <person name="Liu D."/>
            <person name="Wang J."/>
            <person name="Sun H."/>
            <person name="Zhang C."/>
            <person name="Fan H."/>
            <person name="Li D."/>
            <person name="Dong L."/>
            <person name="Tao Y."/>
            <person name="Gao C."/>
            <person name="Wu H."/>
            <person name="Li Y."/>
            <person name="Cui Y."/>
            <person name="Guo X."/>
            <person name="Zheng S."/>
            <person name="Wang B."/>
            <person name="Yu K."/>
            <person name="Liang Q."/>
            <person name="Yang W."/>
            <person name="Lou X."/>
            <person name="Chen J."/>
            <person name="Feng M."/>
            <person name="Jian J."/>
            <person name="Zhang X."/>
            <person name="Luo G."/>
            <person name="Jiang Y."/>
            <person name="Liu J."/>
            <person name="Wang Z."/>
            <person name="Sha Y."/>
            <person name="Zhang B."/>
            <person name="Wu H."/>
            <person name="Tang D."/>
            <person name="Shen Q."/>
            <person name="Xue P."/>
            <person name="Zou S."/>
            <person name="Wang X."/>
            <person name="Liu X."/>
            <person name="Wang F."/>
            <person name="Yang Y."/>
            <person name="An X."/>
            <person name="Dong Z."/>
            <person name="Zhang K."/>
            <person name="Zhang X."/>
            <person name="Luo M.C."/>
            <person name="Dvorak J."/>
            <person name="Tong Y."/>
            <person name="Wang J."/>
            <person name="Yang H."/>
            <person name="Li Z."/>
            <person name="Wang D."/>
            <person name="Zhang A."/>
            <person name="Wang J."/>
        </authorList>
    </citation>
    <scope>NUCLEOTIDE SEQUENCE</scope>
    <source>
        <strain evidence="4">cv. G1812</strain>
    </source>
</reference>
<evidence type="ECO:0000313" key="3">
    <source>
        <dbReference type="EnsemblPlants" id="TuG1812G0400001699.01.T04"/>
    </source>
</evidence>
<name>A0A8R7Q2B7_TRIUA</name>
<protein>
    <submittedName>
        <fullName evidence="3">Uncharacterized protein</fullName>
    </submittedName>
</protein>
<reference evidence="3" key="3">
    <citation type="submission" date="2022-06" db="UniProtKB">
        <authorList>
            <consortium name="EnsemblPlants"/>
        </authorList>
    </citation>
    <scope>IDENTIFICATION</scope>
</reference>
<accession>A0A8R7Q2B7</accession>
<dbReference type="Gramene" id="TuG1812G0400001699.01.T04">
    <property type="protein sequence ID" value="TuG1812G0400001699.01.T04"/>
    <property type="gene ID" value="TuG1812G0400001699.01"/>
</dbReference>
<proteinExistence type="predicted"/>
<dbReference type="AlphaFoldDB" id="A0A8R7Q2B7"/>
<feature type="compositionally biased region" description="Low complexity" evidence="1">
    <location>
        <begin position="16"/>
        <end position="44"/>
    </location>
</feature>
<dbReference type="Proteomes" id="UP000015106">
    <property type="component" value="Chromosome 4"/>
</dbReference>